<dbReference type="FunFam" id="3.30.56.70:FF:000001">
    <property type="entry name" value="tRNA (guanine(26)-N(2))-dimethyltransferase"/>
    <property type="match status" value="1"/>
</dbReference>
<dbReference type="AlphaFoldDB" id="A0A1Y2HHA7"/>
<dbReference type="InterPro" id="IPR029063">
    <property type="entry name" value="SAM-dependent_MTases_sf"/>
</dbReference>
<dbReference type="PROSITE" id="PS51626">
    <property type="entry name" value="SAM_MT_TRM1"/>
    <property type="match status" value="1"/>
</dbReference>
<feature type="region of interest" description="Disordered" evidence="10">
    <location>
        <begin position="515"/>
        <end position="580"/>
    </location>
</feature>
<dbReference type="EMBL" id="MCFL01000032">
    <property type="protein sequence ID" value="ORZ33945.1"/>
    <property type="molecule type" value="Genomic_DNA"/>
</dbReference>
<dbReference type="EC" id="2.1.1.216" evidence="7 9"/>
<reference evidence="11 12" key="1">
    <citation type="submission" date="2016-07" db="EMBL/GenBank/DDBJ databases">
        <title>Pervasive Adenine N6-methylation of Active Genes in Fungi.</title>
        <authorList>
            <consortium name="DOE Joint Genome Institute"/>
            <person name="Mondo S.J."/>
            <person name="Dannebaum R.O."/>
            <person name="Kuo R.C."/>
            <person name="Labutti K."/>
            <person name="Haridas S."/>
            <person name="Kuo A."/>
            <person name="Salamov A."/>
            <person name="Ahrendt S.R."/>
            <person name="Lipzen A."/>
            <person name="Sullivan W."/>
            <person name="Andreopoulos W.B."/>
            <person name="Clum A."/>
            <person name="Lindquist E."/>
            <person name="Daum C."/>
            <person name="Ramamoorthy G.K."/>
            <person name="Gryganskyi A."/>
            <person name="Culley D."/>
            <person name="Magnuson J.K."/>
            <person name="James T.Y."/>
            <person name="O'Malley M.A."/>
            <person name="Stajich J.E."/>
            <person name="Spatafora J.W."/>
            <person name="Visel A."/>
            <person name="Grigoriev I.V."/>
        </authorList>
    </citation>
    <scope>NUCLEOTIDE SEQUENCE [LARGE SCALE GENOMIC DNA]</scope>
    <source>
        <strain evidence="11 12">PL171</strain>
    </source>
</reference>
<dbReference type="Gene3D" id="3.30.56.70">
    <property type="entry name" value="N2,N2-dimethylguanosine tRNA methyltransferase, C-terminal domain"/>
    <property type="match status" value="1"/>
</dbReference>
<dbReference type="GO" id="GO:0160104">
    <property type="term" value="F:tRNA (guanine(26)-N2)-dimethyltransferase activity"/>
    <property type="evidence" value="ECO:0007669"/>
    <property type="project" value="UniProtKB-UniRule"/>
</dbReference>
<keyword evidence="6 9" id="KW-0694">RNA-binding</keyword>
<comment type="caution">
    <text evidence="11">The sequence shown here is derived from an EMBL/GenBank/DDBJ whole genome shotgun (WGS) entry which is preliminary data.</text>
</comment>
<dbReference type="SUPFAM" id="SSF53335">
    <property type="entry name" value="S-adenosyl-L-methionine-dependent methyltransferases"/>
    <property type="match status" value="1"/>
</dbReference>
<sequence length="580" mass="63985">MQPAISPRVLALHRCLLPKPFLSPTVAAIIFRRRHICSSPGTATFQDREYATITEGQATILFPTNNEVFYNPVQQFNRDMSIAAIRTWRDIVAEERWARQLKKNKSEQTVEEAKAAGEQVPVFRPKILEALAASGLRSVRYAKEIPDLDHILCNDLDPEAVESIKRNVEFNELSTDLLRPNLGDAKVVMYQHMEHAKQYHVVDLDPYGTASPFLDAAVQSVTDGGLMCITCTDMQVLAGSNFVESCFTKYGGMPLKADFCHEMALRLLLGAVMTTAARHKRLAEPILSCSIDFYIRVFVRIRDQPIEVKKTASKLSLVYQCQGCKDFSMQPMGKVSEDGKKFGIASHKVGSECAQCGKQFHIGGPAYNGPIHNKEFVKRMLGHVKASKDAYGTSTRMQGMLTVISEEIDAPLYRSLRELTTAVHCNSISLNDIGSALLNAGHQFSISHASPTSVKTDAPSSVVWDIIRAHARRTNAKEQPEGSVARAIMSKESGITVDFKYHKKCNPPSRKIKLVRFQENPTKHWGPKARAGGKKRSKADEDAAGAPAAANKKARSEAADATLSSPSPPRWSKAGGQRHG</sequence>
<dbReference type="PANTHER" id="PTHR10631:SF3">
    <property type="entry name" value="TRNA (GUANINE(26)-N(2))-DIMETHYLTRANSFERASE"/>
    <property type="match status" value="1"/>
</dbReference>
<dbReference type="FunFam" id="3.40.50.150:FF:000051">
    <property type="entry name" value="tRNA (guanine(26)-N(2))-dimethyltransferase"/>
    <property type="match status" value="1"/>
</dbReference>
<evidence type="ECO:0000313" key="12">
    <source>
        <dbReference type="Proteomes" id="UP000193411"/>
    </source>
</evidence>
<dbReference type="PANTHER" id="PTHR10631">
    <property type="entry name" value="N 2 ,N 2 -DIMETHYLGUANOSINE TRNA METHYLTRANSFERASE"/>
    <property type="match status" value="1"/>
</dbReference>
<feature type="compositionally biased region" description="Basic residues" evidence="10">
    <location>
        <begin position="525"/>
        <end position="537"/>
    </location>
</feature>
<evidence type="ECO:0000256" key="7">
    <source>
        <dbReference type="ARBA" id="ARBA00039099"/>
    </source>
</evidence>
<gene>
    <name evidence="11" type="ORF">BCR44DRAFT_1437352</name>
</gene>
<proteinExistence type="inferred from homology"/>
<evidence type="ECO:0000256" key="1">
    <source>
        <dbReference type="ARBA" id="ARBA00022555"/>
    </source>
</evidence>
<dbReference type="OrthoDB" id="6349953at2759"/>
<keyword evidence="5 9" id="KW-0819">tRNA processing</keyword>
<dbReference type="NCBIfam" id="TIGR00308">
    <property type="entry name" value="TRM1"/>
    <property type="match status" value="1"/>
</dbReference>
<evidence type="ECO:0000256" key="4">
    <source>
        <dbReference type="ARBA" id="ARBA00022691"/>
    </source>
</evidence>
<name>A0A1Y2HHA7_9FUNG</name>
<dbReference type="STRING" id="765915.A0A1Y2HHA7"/>
<evidence type="ECO:0000256" key="10">
    <source>
        <dbReference type="SAM" id="MobiDB-lite"/>
    </source>
</evidence>
<dbReference type="Pfam" id="PF02005">
    <property type="entry name" value="TRM"/>
    <property type="match status" value="1"/>
</dbReference>
<keyword evidence="12" id="KW-1185">Reference proteome</keyword>
<protein>
    <recommendedName>
        <fullName evidence="7 9">tRNA (guanine(26)-N(2))-dimethyltransferase</fullName>
        <ecNumber evidence="7 9">2.1.1.216</ecNumber>
    </recommendedName>
</protein>
<evidence type="ECO:0000256" key="3">
    <source>
        <dbReference type="ARBA" id="ARBA00022679"/>
    </source>
</evidence>
<evidence type="ECO:0000313" key="11">
    <source>
        <dbReference type="EMBL" id="ORZ33945.1"/>
    </source>
</evidence>
<keyword evidence="1 9" id="KW-0820">tRNA-binding</keyword>
<evidence type="ECO:0000256" key="8">
    <source>
        <dbReference type="ARBA" id="ARBA00051897"/>
    </source>
</evidence>
<evidence type="ECO:0000256" key="2">
    <source>
        <dbReference type="ARBA" id="ARBA00022603"/>
    </source>
</evidence>
<dbReference type="GO" id="GO:0002940">
    <property type="term" value="P:tRNA N2-guanine methylation"/>
    <property type="evidence" value="ECO:0007669"/>
    <property type="project" value="TreeGrafter"/>
</dbReference>
<dbReference type="GO" id="GO:0005634">
    <property type="term" value="C:nucleus"/>
    <property type="evidence" value="ECO:0007669"/>
    <property type="project" value="TreeGrafter"/>
</dbReference>
<keyword evidence="3 9" id="KW-0808">Transferase</keyword>
<evidence type="ECO:0000256" key="6">
    <source>
        <dbReference type="ARBA" id="ARBA00022884"/>
    </source>
</evidence>
<keyword evidence="4 9" id="KW-0949">S-adenosyl-L-methionine</keyword>
<dbReference type="Gene3D" id="3.40.50.150">
    <property type="entry name" value="Vaccinia Virus protein VP39"/>
    <property type="match status" value="1"/>
</dbReference>
<evidence type="ECO:0000256" key="5">
    <source>
        <dbReference type="ARBA" id="ARBA00022694"/>
    </source>
</evidence>
<evidence type="ECO:0000256" key="9">
    <source>
        <dbReference type="PROSITE-ProRule" id="PRU00958"/>
    </source>
</evidence>
<comment type="catalytic activity">
    <reaction evidence="8 9">
        <text>guanosine(26) in tRNA + 2 S-adenosyl-L-methionine = N(2)-dimethylguanosine(26) in tRNA + 2 S-adenosyl-L-homocysteine + 2 H(+)</text>
        <dbReference type="Rhea" id="RHEA:43140"/>
        <dbReference type="Rhea" id="RHEA-COMP:10359"/>
        <dbReference type="Rhea" id="RHEA-COMP:10360"/>
        <dbReference type="ChEBI" id="CHEBI:15378"/>
        <dbReference type="ChEBI" id="CHEBI:57856"/>
        <dbReference type="ChEBI" id="CHEBI:59789"/>
        <dbReference type="ChEBI" id="CHEBI:74269"/>
        <dbReference type="ChEBI" id="CHEBI:74513"/>
        <dbReference type="EC" id="2.1.1.216"/>
    </reaction>
</comment>
<dbReference type="Proteomes" id="UP000193411">
    <property type="component" value="Unassembled WGS sequence"/>
</dbReference>
<accession>A0A1Y2HHA7</accession>
<keyword evidence="2 9" id="KW-0489">Methyltransferase</keyword>
<dbReference type="InterPro" id="IPR002905">
    <property type="entry name" value="Trm1"/>
</dbReference>
<dbReference type="InterPro" id="IPR042296">
    <property type="entry name" value="tRNA_met_Trm1_C"/>
</dbReference>
<dbReference type="GO" id="GO:0000049">
    <property type="term" value="F:tRNA binding"/>
    <property type="evidence" value="ECO:0007669"/>
    <property type="project" value="UniProtKB-UniRule"/>
</dbReference>
<organism evidence="11 12">
    <name type="scientific">Catenaria anguillulae PL171</name>
    <dbReference type="NCBI Taxonomy" id="765915"/>
    <lineage>
        <taxon>Eukaryota</taxon>
        <taxon>Fungi</taxon>
        <taxon>Fungi incertae sedis</taxon>
        <taxon>Blastocladiomycota</taxon>
        <taxon>Blastocladiomycetes</taxon>
        <taxon>Blastocladiales</taxon>
        <taxon>Catenariaceae</taxon>
        <taxon>Catenaria</taxon>
    </lineage>
</organism>
<comment type="similarity">
    <text evidence="9">Belongs to the class I-like SAM-binding methyltransferase superfamily. Trm1 family.</text>
</comment>